<dbReference type="RefSeq" id="WP_184194915.1">
    <property type="nucleotide sequence ID" value="NZ_BMOX01000089.1"/>
</dbReference>
<evidence type="ECO:0000313" key="3">
    <source>
        <dbReference type="Proteomes" id="UP000538147"/>
    </source>
</evidence>
<dbReference type="EMBL" id="JACIIV010000003">
    <property type="protein sequence ID" value="MBB6226362.1"/>
    <property type="molecule type" value="Genomic_DNA"/>
</dbReference>
<sequence>MRRSLIALILATLPTAVLAHHGWSSYDATKPIKLTAPVTAVSWGNPHGTAKVSYQGKTWDVVLAPTSRMEARGLEKDALSKARAVTLEGYPRSDGTTEMRIERVTLGDKTIELR</sequence>
<name>A0A841LB30_9SPHN</name>
<feature type="chain" id="PRO_5032723466" evidence="1">
    <location>
        <begin position="20"/>
        <end position="114"/>
    </location>
</feature>
<dbReference type="InterPro" id="IPR046150">
    <property type="entry name" value="DUF6152"/>
</dbReference>
<comment type="caution">
    <text evidence="2">The sequence shown here is derived from an EMBL/GenBank/DDBJ whole genome shotgun (WGS) entry which is preliminary data.</text>
</comment>
<feature type="signal peptide" evidence="1">
    <location>
        <begin position="1"/>
        <end position="19"/>
    </location>
</feature>
<reference evidence="2 3" key="1">
    <citation type="submission" date="2020-08" db="EMBL/GenBank/DDBJ databases">
        <title>Genomic Encyclopedia of Type Strains, Phase IV (KMG-IV): sequencing the most valuable type-strain genomes for metagenomic binning, comparative biology and taxonomic classification.</title>
        <authorList>
            <person name="Goeker M."/>
        </authorList>
    </citation>
    <scope>NUCLEOTIDE SEQUENCE [LARGE SCALE GENOMIC DNA]</scope>
    <source>
        <strain evidence="2 3">DSM 102189</strain>
    </source>
</reference>
<dbReference type="Pfam" id="PF19649">
    <property type="entry name" value="DUF6152"/>
    <property type="match status" value="1"/>
</dbReference>
<protein>
    <submittedName>
        <fullName evidence="2">Uncharacterized protein</fullName>
    </submittedName>
</protein>
<gene>
    <name evidence="2" type="ORF">FHS79_000516</name>
</gene>
<accession>A0A841LB30</accession>
<organism evidence="2 3">
    <name type="scientific">Polymorphobacter multimanifer</name>
    <dbReference type="NCBI Taxonomy" id="1070431"/>
    <lineage>
        <taxon>Bacteria</taxon>
        <taxon>Pseudomonadati</taxon>
        <taxon>Pseudomonadota</taxon>
        <taxon>Alphaproteobacteria</taxon>
        <taxon>Sphingomonadales</taxon>
        <taxon>Sphingosinicellaceae</taxon>
        <taxon>Polymorphobacter</taxon>
    </lineage>
</organism>
<dbReference type="AlphaFoldDB" id="A0A841LB30"/>
<proteinExistence type="predicted"/>
<keyword evidence="1" id="KW-0732">Signal</keyword>
<evidence type="ECO:0000256" key="1">
    <source>
        <dbReference type="SAM" id="SignalP"/>
    </source>
</evidence>
<dbReference type="Proteomes" id="UP000538147">
    <property type="component" value="Unassembled WGS sequence"/>
</dbReference>
<evidence type="ECO:0000313" key="2">
    <source>
        <dbReference type="EMBL" id="MBB6226362.1"/>
    </source>
</evidence>
<keyword evidence="3" id="KW-1185">Reference proteome</keyword>